<dbReference type="PROSITE" id="PS00170">
    <property type="entry name" value="CSA_PPIASE_1"/>
    <property type="match status" value="1"/>
</dbReference>
<dbReference type="Proteomes" id="UP000317494">
    <property type="component" value="Unassembled WGS sequence"/>
</dbReference>
<dbReference type="GO" id="GO:0003755">
    <property type="term" value="F:peptidyl-prolyl cis-trans isomerase activity"/>
    <property type="evidence" value="ECO:0007669"/>
    <property type="project" value="UniProtKB-KW"/>
</dbReference>
<dbReference type="EC" id="5.2.1.8" evidence="2"/>
<feature type="domain" description="RRM" evidence="10">
    <location>
        <begin position="11"/>
        <end position="90"/>
    </location>
</feature>
<sequence>MATTLNLSNKTTLFVGGLEENVNRETLYAAFVPFGDIVDIQIPGDPNSHAQHRGFGFVEFESSADASAAIENMNMAELFGKVIKVNLAQAQKLAALGSKAIWAQDEGYLKKHSGLNGADNEDYMGDDQPTTGHAADGTNSSHKPSTHGVESDGIETAPNQPPVKKSKTMHLPRVYFDISIAGAPQGRIIMELRNDICPKTAENFRQLCTHDKGFGFRDSSFHRIIPGFMCQGGDFTKHNGTGGKSIYGEKFADENFLLKHTGPGLLSMANAGPNTNGSQFFITLAETNWLDNKHVVFGEVVQGMDIVRAMEKLGSSSGKASKKVVITTCGDL</sequence>
<comment type="catalytic activity">
    <reaction evidence="1">
        <text>[protein]-peptidylproline (omega=180) = [protein]-peptidylproline (omega=0)</text>
        <dbReference type="Rhea" id="RHEA:16237"/>
        <dbReference type="Rhea" id="RHEA-COMP:10747"/>
        <dbReference type="Rhea" id="RHEA-COMP:10748"/>
        <dbReference type="ChEBI" id="CHEBI:83833"/>
        <dbReference type="ChEBI" id="CHEBI:83834"/>
        <dbReference type="EC" id="5.2.1.8"/>
    </reaction>
</comment>
<dbReference type="OrthoDB" id="407442at2759"/>
<gene>
    <name evidence="11" type="ORF">SeLEV6574_g05318</name>
    <name evidence="12" type="ORF">SeMB42_g02306</name>
</gene>
<dbReference type="Gene3D" id="2.40.100.10">
    <property type="entry name" value="Cyclophilin-like"/>
    <property type="match status" value="1"/>
</dbReference>
<dbReference type="GO" id="GO:0016018">
    <property type="term" value="F:cyclosporin A binding"/>
    <property type="evidence" value="ECO:0007669"/>
    <property type="project" value="TreeGrafter"/>
</dbReference>
<dbReference type="PANTHER" id="PTHR11071">
    <property type="entry name" value="PEPTIDYL-PROLYL CIS-TRANS ISOMERASE"/>
    <property type="match status" value="1"/>
</dbReference>
<dbReference type="InterPro" id="IPR000504">
    <property type="entry name" value="RRM_dom"/>
</dbReference>
<dbReference type="InterPro" id="IPR034168">
    <property type="entry name" value="PPIE_RRM"/>
</dbReference>
<evidence type="ECO:0000259" key="9">
    <source>
        <dbReference type="PROSITE" id="PS50072"/>
    </source>
</evidence>
<evidence type="ECO:0000256" key="6">
    <source>
        <dbReference type="ARBA" id="ARBA00049785"/>
    </source>
</evidence>
<keyword evidence="5" id="KW-0413">Isomerase</keyword>
<accession>A0A507CUV9</accession>
<dbReference type="GO" id="GO:0005737">
    <property type="term" value="C:cytoplasm"/>
    <property type="evidence" value="ECO:0007669"/>
    <property type="project" value="TreeGrafter"/>
</dbReference>
<dbReference type="PROSITE" id="PS50102">
    <property type="entry name" value="RRM"/>
    <property type="match status" value="1"/>
</dbReference>
<dbReference type="InterPro" id="IPR029000">
    <property type="entry name" value="Cyclophilin-like_dom_sf"/>
</dbReference>
<feature type="region of interest" description="Disordered" evidence="8">
    <location>
        <begin position="119"/>
        <end position="166"/>
    </location>
</feature>
<dbReference type="FunFam" id="2.40.100.10:FF:000013">
    <property type="entry name" value="Peptidyl-prolyl cis-trans isomerase"/>
    <property type="match status" value="1"/>
</dbReference>
<organism evidence="11 14">
    <name type="scientific">Synchytrium endobioticum</name>
    <dbReference type="NCBI Taxonomy" id="286115"/>
    <lineage>
        <taxon>Eukaryota</taxon>
        <taxon>Fungi</taxon>
        <taxon>Fungi incertae sedis</taxon>
        <taxon>Chytridiomycota</taxon>
        <taxon>Chytridiomycota incertae sedis</taxon>
        <taxon>Chytridiomycetes</taxon>
        <taxon>Synchytriales</taxon>
        <taxon>Synchytriaceae</taxon>
        <taxon>Synchytrium</taxon>
    </lineage>
</organism>
<reference evidence="13 14" key="1">
    <citation type="journal article" date="2019" name="Sci. Rep.">
        <title>Comparative genomics of chytrid fungi reveal insights into the obligate biotrophic and pathogenic lifestyle of Synchytrium endobioticum.</title>
        <authorList>
            <person name="van de Vossenberg B.T.L.H."/>
            <person name="Warris S."/>
            <person name="Nguyen H.D.T."/>
            <person name="van Gent-Pelzer M.P.E."/>
            <person name="Joly D.L."/>
            <person name="van de Geest H.C."/>
            <person name="Bonants P.J.M."/>
            <person name="Smith D.S."/>
            <person name="Levesque C.A."/>
            <person name="van der Lee T.A.J."/>
        </authorList>
    </citation>
    <scope>NUCLEOTIDE SEQUENCE [LARGE SCALE GENOMIC DNA]</scope>
    <source>
        <strain evidence="11 14">LEV6574</strain>
        <strain evidence="12 13">MB42</strain>
    </source>
</reference>
<evidence type="ECO:0000259" key="10">
    <source>
        <dbReference type="PROSITE" id="PS50102"/>
    </source>
</evidence>
<evidence type="ECO:0000256" key="3">
    <source>
        <dbReference type="ARBA" id="ARBA00022884"/>
    </source>
</evidence>
<dbReference type="Pfam" id="PF00160">
    <property type="entry name" value="Pro_isomerase"/>
    <property type="match status" value="1"/>
</dbReference>
<evidence type="ECO:0000256" key="7">
    <source>
        <dbReference type="PROSITE-ProRule" id="PRU00176"/>
    </source>
</evidence>
<dbReference type="InterPro" id="IPR020892">
    <property type="entry name" value="Cyclophilin-type_PPIase_CS"/>
</dbReference>
<evidence type="ECO:0000256" key="8">
    <source>
        <dbReference type="SAM" id="MobiDB-lite"/>
    </source>
</evidence>
<feature type="domain" description="PPIase cyclophilin-type" evidence="9">
    <location>
        <begin position="175"/>
        <end position="331"/>
    </location>
</feature>
<dbReference type="Gene3D" id="3.30.70.330">
    <property type="match status" value="1"/>
</dbReference>
<dbReference type="EMBL" id="QEAN01000069">
    <property type="protein sequence ID" value="TPX50311.1"/>
    <property type="molecule type" value="Genomic_DNA"/>
</dbReference>
<evidence type="ECO:0000313" key="14">
    <source>
        <dbReference type="Proteomes" id="UP000320475"/>
    </source>
</evidence>
<comment type="caution">
    <text evidence="11">The sequence shown here is derived from an EMBL/GenBank/DDBJ whole genome shotgun (WGS) entry which is preliminary data.</text>
</comment>
<dbReference type="PRINTS" id="PR00153">
    <property type="entry name" value="CSAPPISMRASE"/>
</dbReference>
<dbReference type="Proteomes" id="UP000320475">
    <property type="component" value="Unassembled WGS sequence"/>
</dbReference>
<dbReference type="InterPro" id="IPR035979">
    <property type="entry name" value="RBD_domain_sf"/>
</dbReference>
<evidence type="ECO:0000256" key="5">
    <source>
        <dbReference type="ARBA" id="ARBA00023235"/>
    </source>
</evidence>
<dbReference type="InterPro" id="IPR012677">
    <property type="entry name" value="Nucleotide-bd_a/b_plait_sf"/>
</dbReference>
<evidence type="ECO:0000256" key="4">
    <source>
        <dbReference type="ARBA" id="ARBA00023110"/>
    </source>
</evidence>
<keyword evidence="13" id="KW-1185">Reference proteome</keyword>
<dbReference type="CDD" id="cd01926">
    <property type="entry name" value="cyclophilin_ABH_like"/>
    <property type="match status" value="1"/>
</dbReference>
<dbReference type="PANTHER" id="PTHR11071:SF561">
    <property type="entry name" value="PEPTIDYL-PROLYL CIS-TRANS ISOMERASE D-RELATED"/>
    <property type="match status" value="1"/>
</dbReference>
<dbReference type="SUPFAM" id="SSF50891">
    <property type="entry name" value="Cyclophilin-like"/>
    <property type="match status" value="1"/>
</dbReference>
<proteinExistence type="predicted"/>
<dbReference type="CDD" id="cd12347">
    <property type="entry name" value="RRM_PPIE"/>
    <property type="match status" value="1"/>
</dbReference>
<dbReference type="SMART" id="SM00360">
    <property type="entry name" value="RRM"/>
    <property type="match status" value="1"/>
</dbReference>
<evidence type="ECO:0000256" key="1">
    <source>
        <dbReference type="ARBA" id="ARBA00000971"/>
    </source>
</evidence>
<dbReference type="SUPFAM" id="SSF54928">
    <property type="entry name" value="RNA-binding domain, RBD"/>
    <property type="match status" value="1"/>
</dbReference>
<evidence type="ECO:0000256" key="2">
    <source>
        <dbReference type="ARBA" id="ARBA00013194"/>
    </source>
</evidence>
<evidence type="ECO:0000313" key="12">
    <source>
        <dbReference type="EMBL" id="TPX50311.1"/>
    </source>
</evidence>
<dbReference type="PROSITE" id="PS50072">
    <property type="entry name" value="CSA_PPIASE_2"/>
    <property type="match status" value="1"/>
</dbReference>
<dbReference type="GO" id="GO:0006457">
    <property type="term" value="P:protein folding"/>
    <property type="evidence" value="ECO:0007669"/>
    <property type="project" value="InterPro"/>
</dbReference>
<evidence type="ECO:0000313" key="13">
    <source>
        <dbReference type="Proteomes" id="UP000317494"/>
    </source>
</evidence>
<dbReference type="Pfam" id="PF00076">
    <property type="entry name" value="RRM_1"/>
    <property type="match status" value="1"/>
</dbReference>
<dbReference type="AlphaFoldDB" id="A0A507CUV9"/>
<keyword evidence="3 7" id="KW-0694">RNA-binding</keyword>
<dbReference type="InterPro" id="IPR002130">
    <property type="entry name" value="Cyclophilin-type_PPIase_dom"/>
</dbReference>
<dbReference type="EMBL" id="QEAM01000245">
    <property type="protein sequence ID" value="TPX42953.1"/>
    <property type="molecule type" value="Genomic_DNA"/>
</dbReference>
<dbReference type="GO" id="GO:0003723">
    <property type="term" value="F:RNA binding"/>
    <property type="evidence" value="ECO:0007669"/>
    <property type="project" value="UniProtKB-UniRule"/>
</dbReference>
<dbReference type="STRING" id="286115.A0A507CUV9"/>
<protein>
    <recommendedName>
        <fullName evidence="2">peptidylprolyl isomerase</fullName>
        <ecNumber evidence="2">5.2.1.8</ecNumber>
    </recommendedName>
    <alternativeName>
        <fullName evidence="6">Cyclophilin E</fullName>
    </alternativeName>
</protein>
<evidence type="ECO:0000313" key="11">
    <source>
        <dbReference type="EMBL" id="TPX42953.1"/>
    </source>
</evidence>
<name>A0A507CUV9_9FUNG</name>
<keyword evidence="4" id="KW-0697">Rotamase</keyword>
<dbReference type="VEuPathDB" id="FungiDB:SeMB42_g02306"/>